<dbReference type="Proteomes" id="UP000198841">
    <property type="component" value="Unassembled WGS sequence"/>
</dbReference>
<dbReference type="InterPro" id="IPR024651">
    <property type="entry name" value="FAD-SLDH_ssu"/>
</dbReference>
<dbReference type="InterPro" id="IPR006311">
    <property type="entry name" value="TAT_signal"/>
</dbReference>
<organism evidence="1 2">
    <name type="scientific">Candidatus Pantoea symbiotica</name>
    <dbReference type="NCBI Taxonomy" id="1884370"/>
    <lineage>
        <taxon>Bacteria</taxon>
        <taxon>Pseudomonadati</taxon>
        <taxon>Pseudomonadota</taxon>
        <taxon>Gammaproteobacteria</taxon>
        <taxon>Enterobacterales</taxon>
        <taxon>Erwiniaceae</taxon>
        <taxon>Pantoea</taxon>
    </lineage>
</organism>
<dbReference type="PROSITE" id="PS51318">
    <property type="entry name" value="TAT"/>
    <property type="match status" value="1"/>
</dbReference>
<proteinExistence type="predicted"/>
<reference evidence="1 2" key="1">
    <citation type="submission" date="2016-10" db="EMBL/GenBank/DDBJ databases">
        <authorList>
            <person name="Varghese N."/>
            <person name="Submissions S."/>
        </authorList>
    </citation>
    <scope>NUCLEOTIDE SEQUENCE [LARGE SCALE GENOMIC DNA]</scope>
    <source>
        <strain evidence="1 2">YR512</strain>
    </source>
</reference>
<comment type="caution">
    <text evidence="1">The sequence shown here is derived from an EMBL/GenBank/DDBJ whole genome shotgun (WGS) entry which is preliminary data.</text>
</comment>
<dbReference type="RefSeq" id="WP_008110533.1">
    <property type="nucleotide sequence ID" value="NZ_FOSD01000002.1"/>
</dbReference>
<gene>
    <name evidence="1" type="ORF">SAMN05518863_102276</name>
</gene>
<dbReference type="Pfam" id="PF12318">
    <property type="entry name" value="FAD-SLDH"/>
    <property type="match status" value="1"/>
</dbReference>
<keyword evidence="2" id="KW-1185">Reference proteome</keyword>
<evidence type="ECO:0000313" key="2">
    <source>
        <dbReference type="Proteomes" id="UP000198841"/>
    </source>
</evidence>
<dbReference type="EMBL" id="FOSD01000002">
    <property type="protein sequence ID" value="SFJ67254.1"/>
    <property type="molecule type" value="Genomic_DNA"/>
</dbReference>
<accession>A0A1I3T870</accession>
<evidence type="ECO:0000313" key="1">
    <source>
        <dbReference type="EMBL" id="SFJ67254.1"/>
    </source>
</evidence>
<name>A0A1I3T870_9GAMM</name>
<protein>
    <submittedName>
        <fullName evidence="1">Membrane bound FAD containing D-sorbitol dehydrogenase</fullName>
    </submittedName>
</protein>
<sequence length="175" mass="18802">MMTLSRRRLLTGTAGLLVAGVLTQALPGSLAFASPPLAAAVAPSASFTAISTRLTGLEQPDALLAQRLYSWLHDHFPQLDSQLDTLNALLQQQPAANGSSLLALLSTHPKALNDLYQALVSGWYLGVVGPLPRPQCIAFENIVSYQLLRDSLLPPSYAPGQPNFWTQPPARRAHV</sequence>